<protein>
    <submittedName>
        <fullName evidence="1">Uncharacterized protein</fullName>
    </submittedName>
</protein>
<evidence type="ECO:0000313" key="2">
    <source>
        <dbReference type="Proteomes" id="UP001215280"/>
    </source>
</evidence>
<evidence type="ECO:0000313" key="1">
    <source>
        <dbReference type="EMBL" id="KAJ7783596.1"/>
    </source>
</evidence>
<dbReference type="Proteomes" id="UP001215280">
    <property type="component" value="Unassembled WGS sequence"/>
</dbReference>
<proteinExistence type="predicted"/>
<comment type="caution">
    <text evidence="1">The sequence shown here is derived from an EMBL/GenBank/DDBJ whole genome shotgun (WGS) entry which is preliminary data.</text>
</comment>
<accession>A0AAD7KFF8</accession>
<sequence>MQYVWYEEDIVHKYLIVLLGWTFPELVNPSELSTSLPTLQELHNALKEGTCYFKKLTAQELEAHKADWLKNIKAGVIERKNRSTCSDKGIKRK</sequence>
<reference evidence="1" key="1">
    <citation type="submission" date="2023-03" db="EMBL/GenBank/DDBJ databases">
        <title>Massive genome expansion in bonnet fungi (Mycena s.s.) driven by repeated elements and novel gene families across ecological guilds.</title>
        <authorList>
            <consortium name="Lawrence Berkeley National Laboratory"/>
            <person name="Harder C.B."/>
            <person name="Miyauchi S."/>
            <person name="Viragh M."/>
            <person name="Kuo A."/>
            <person name="Thoen E."/>
            <person name="Andreopoulos B."/>
            <person name="Lu D."/>
            <person name="Skrede I."/>
            <person name="Drula E."/>
            <person name="Henrissat B."/>
            <person name="Morin E."/>
            <person name="Kohler A."/>
            <person name="Barry K."/>
            <person name="LaButti K."/>
            <person name="Morin E."/>
            <person name="Salamov A."/>
            <person name="Lipzen A."/>
            <person name="Mereny Z."/>
            <person name="Hegedus B."/>
            <person name="Baldrian P."/>
            <person name="Stursova M."/>
            <person name="Weitz H."/>
            <person name="Taylor A."/>
            <person name="Grigoriev I.V."/>
            <person name="Nagy L.G."/>
            <person name="Martin F."/>
            <person name="Kauserud H."/>
        </authorList>
    </citation>
    <scope>NUCLEOTIDE SEQUENCE</scope>
    <source>
        <strain evidence="1">CBHHK188m</strain>
    </source>
</reference>
<feature type="non-terminal residue" evidence="1">
    <location>
        <position position="93"/>
    </location>
</feature>
<dbReference type="EMBL" id="JARJLG010000002">
    <property type="protein sequence ID" value="KAJ7783596.1"/>
    <property type="molecule type" value="Genomic_DNA"/>
</dbReference>
<organism evidence="1 2">
    <name type="scientific">Mycena maculata</name>
    <dbReference type="NCBI Taxonomy" id="230809"/>
    <lineage>
        <taxon>Eukaryota</taxon>
        <taxon>Fungi</taxon>
        <taxon>Dikarya</taxon>
        <taxon>Basidiomycota</taxon>
        <taxon>Agaricomycotina</taxon>
        <taxon>Agaricomycetes</taxon>
        <taxon>Agaricomycetidae</taxon>
        <taxon>Agaricales</taxon>
        <taxon>Marasmiineae</taxon>
        <taxon>Mycenaceae</taxon>
        <taxon>Mycena</taxon>
    </lineage>
</organism>
<dbReference type="AlphaFoldDB" id="A0AAD7KFF8"/>
<keyword evidence="2" id="KW-1185">Reference proteome</keyword>
<gene>
    <name evidence="1" type="ORF">DFH07DRAFT_685027</name>
</gene>
<name>A0AAD7KFF8_9AGAR</name>